<dbReference type="OrthoDB" id="980935at2759"/>
<keyword evidence="2" id="KW-1185">Reference proteome</keyword>
<sequence>MEVKPGRGEFHENPTTSICAHSEMDIGAATISARRDIGEVIDGQVGEEEQEWYDAEYTANALEIQ</sequence>
<accession>A0A9J6ARC8</accession>
<gene>
    <name evidence="1" type="ORF">H5410_012394</name>
</gene>
<evidence type="ECO:0000313" key="2">
    <source>
        <dbReference type="Proteomes" id="UP000824120"/>
    </source>
</evidence>
<comment type="caution">
    <text evidence="1">The sequence shown here is derived from an EMBL/GenBank/DDBJ whole genome shotgun (WGS) entry which is preliminary data.</text>
</comment>
<proteinExistence type="predicted"/>
<reference evidence="1 2" key="1">
    <citation type="submission" date="2020-09" db="EMBL/GenBank/DDBJ databases">
        <title>De no assembly of potato wild relative species, Solanum commersonii.</title>
        <authorList>
            <person name="Cho K."/>
        </authorList>
    </citation>
    <scope>NUCLEOTIDE SEQUENCE [LARGE SCALE GENOMIC DNA]</scope>
    <source>
        <strain evidence="1">LZ3.2</strain>
        <tissue evidence="1">Leaf</tissue>
    </source>
</reference>
<dbReference type="AlphaFoldDB" id="A0A9J6ARC8"/>
<organism evidence="1 2">
    <name type="scientific">Solanum commersonii</name>
    <name type="common">Commerson's wild potato</name>
    <name type="synonym">Commerson's nightshade</name>
    <dbReference type="NCBI Taxonomy" id="4109"/>
    <lineage>
        <taxon>Eukaryota</taxon>
        <taxon>Viridiplantae</taxon>
        <taxon>Streptophyta</taxon>
        <taxon>Embryophyta</taxon>
        <taxon>Tracheophyta</taxon>
        <taxon>Spermatophyta</taxon>
        <taxon>Magnoliopsida</taxon>
        <taxon>eudicotyledons</taxon>
        <taxon>Gunneridae</taxon>
        <taxon>Pentapetalae</taxon>
        <taxon>asterids</taxon>
        <taxon>lamiids</taxon>
        <taxon>Solanales</taxon>
        <taxon>Solanaceae</taxon>
        <taxon>Solanoideae</taxon>
        <taxon>Solaneae</taxon>
        <taxon>Solanum</taxon>
    </lineage>
</organism>
<dbReference type="EMBL" id="JACXVP010000002">
    <property type="protein sequence ID" value="KAG5627176.1"/>
    <property type="molecule type" value="Genomic_DNA"/>
</dbReference>
<name>A0A9J6ARC8_SOLCO</name>
<evidence type="ECO:0000313" key="1">
    <source>
        <dbReference type="EMBL" id="KAG5627176.1"/>
    </source>
</evidence>
<protein>
    <submittedName>
        <fullName evidence="1">Uncharacterized protein</fullName>
    </submittedName>
</protein>
<dbReference type="Proteomes" id="UP000824120">
    <property type="component" value="Chromosome 2"/>
</dbReference>